<keyword evidence="8" id="KW-0443">Lipid metabolism</keyword>
<evidence type="ECO:0000256" key="13">
    <source>
        <dbReference type="ARBA" id="ARBA00025707"/>
    </source>
</evidence>
<evidence type="ECO:0000256" key="14">
    <source>
        <dbReference type="SAM" id="MobiDB-lite"/>
    </source>
</evidence>
<dbReference type="AlphaFoldDB" id="A0A1D2MIX8"/>
<evidence type="ECO:0000256" key="10">
    <source>
        <dbReference type="ARBA" id="ARBA00023209"/>
    </source>
</evidence>
<dbReference type="STRING" id="48709.A0A1D2MIX8"/>
<dbReference type="PANTHER" id="PTHR23063">
    <property type="entry name" value="PHOSPHOLIPID ACYLTRANSFERASE"/>
    <property type="match status" value="1"/>
</dbReference>
<protein>
    <submittedName>
        <fullName evidence="17">Glycerol-3-phosphate acyltransferase 3</fullName>
    </submittedName>
</protein>
<reference evidence="17 18" key="1">
    <citation type="journal article" date="2016" name="Genome Biol. Evol.">
        <title>Gene Family Evolution Reflects Adaptation to Soil Environmental Stressors in the Genome of the Collembolan Orchesella cincta.</title>
        <authorList>
            <person name="Faddeeva-Vakhrusheva A."/>
            <person name="Derks M.F."/>
            <person name="Anvar S.Y."/>
            <person name="Agamennone V."/>
            <person name="Suring W."/>
            <person name="Smit S."/>
            <person name="van Straalen N.M."/>
            <person name="Roelofs D."/>
        </authorList>
    </citation>
    <scope>NUCLEOTIDE SEQUENCE [LARGE SCALE GENOMIC DNA]</scope>
    <source>
        <tissue evidence="17">Mixed pool</tissue>
    </source>
</reference>
<comment type="subcellular location">
    <subcellularLocation>
        <location evidence="1">Membrane</location>
    </subcellularLocation>
</comment>
<dbReference type="GO" id="GO:0008654">
    <property type="term" value="P:phospholipid biosynthetic process"/>
    <property type="evidence" value="ECO:0007669"/>
    <property type="project" value="UniProtKB-KW"/>
</dbReference>
<dbReference type="CDD" id="cd07991">
    <property type="entry name" value="LPLAT_LPCAT1-like"/>
    <property type="match status" value="1"/>
</dbReference>
<proteinExistence type="inferred from homology"/>
<evidence type="ECO:0000256" key="7">
    <source>
        <dbReference type="ARBA" id="ARBA00022989"/>
    </source>
</evidence>
<dbReference type="Proteomes" id="UP000094527">
    <property type="component" value="Unassembled WGS sequence"/>
</dbReference>
<evidence type="ECO:0000259" key="16">
    <source>
        <dbReference type="SMART" id="SM00563"/>
    </source>
</evidence>
<dbReference type="GO" id="GO:0005783">
    <property type="term" value="C:endoplasmic reticulum"/>
    <property type="evidence" value="ECO:0007669"/>
    <property type="project" value="TreeGrafter"/>
</dbReference>
<keyword evidence="18" id="KW-1185">Reference proteome</keyword>
<organism evidence="17 18">
    <name type="scientific">Orchesella cincta</name>
    <name type="common">Springtail</name>
    <name type="synonym">Podura cincta</name>
    <dbReference type="NCBI Taxonomy" id="48709"/>
    <lineage>
        <taxon>Eukaryota</taxon>
        <taxon>Metazoa</taxon>
        <taxon>Ecdysozoa</taxon>
        <taxon>Arthropoda</taxon>
        <taxon>Hexapoda</taxon>
        <taxon>Collembola</taxon>
        <taxon>Entomobryomorpha</taxon>
        <taxon>Entomobryoidea</taxon>
        <taxon>Orchesellidae</taxon>
        <taxon>Orchesellinae</taxon>
        <taxon>Orchesella</taxon>
    </lineage>
</organism>
<evidence type="ECO:0000256" key="4">
    <source>
        <dbReference type="ARBA" id="ARBA00022516"/>
    </source>
</evidence>
<evidence type="ECO:0000256" key="12">
    <source>
        <dbReference type="ARBA" id="ARBA00023315"/>
    </source>
</evidence>
<dbReference type="InterPro" id="IPR045252">
    <property type="entry name" value="LPCAT1-like"/>
</dbReference>
<feature type="region of interest" description="Disordered" evidence="14">
    <location>
        <begin position="440"/>
        <end position="480"/>
    </location>
</feature>
<gene>
    <name evidence="17" type="ORF">Ocin01_13823</name>
</gene>
<dbReference type="PANTHER" id="PTHR23063:SF2">
    <property type="entry name" value="GLYCEROL-3-PHOSPHATE ACYLTRANSFERASE 4, ISOFORM D-RELATED"/>
    <property type="match status" value="1"/>
</dbReference>
<keyword evidence="7 15" id="KW-1133">Transmembrane helix</keyword>
<comment type="pathway">
    <text evidence="13">Phospholipid metabolism.</text>
</comment>
<dbReference type="InterPro" id="IPR002123">
    <property type="entry name" value="Plipid/glycerol_acylTrfase"/>
</dbReference>
<evidence type="ECO:0000256" key="15">
    <source>
        <dbReference type="SAM" id="Phobius"/>
    </source>
</evidence>
<evidence type="ECO:0000256" key="8">
    <source>
        <dbReference type="ARBA" id="ARBA00023098"/>
    </source>
</evidence>
<keyword evidence="10" id="KW-0594">Phospholipid biosynthesis</keyword>
<evidence type="ECO:0000256" key="6">
    <source>
        <dbReference type="ARBA" id="ARBA00022692"/>
    </source>
</evidence>
<dbReference type="GO" id="GO:0019432">
    <property type="term" value="P:triglyceride biosynthetic process"/>
    <property type="evidence" value="ECO:0007669"/>
    <property type="project" value="TreeGrafter"/>
</dbReference>
<feature type="transmembrane region" description="Helical" evidence="15">
    <location>
        <begin position="12"/>
        <end position="36"/>
    </location>
</feature>
<comment type="caution">
    <text evidence="17">The sequence shown here is derived from an EMBL/GenBank/DDBJ whole genome shotgun (WGS) entry which is preliminary data.</text>
</comment>
<dbReference type="SMART" id="SM00563">
    <property type="entry name" value="PlsC"/>
    <property type="match status" value="1"/>
</dbReference>
<keyword evidence="5 17" id="KW-0808">Transferase</keyword>
<dbReference type="SUPFAM" id="SSF69593">
    <property type="entry name" value="Glycerol-3-phosphate (1)-acyltransferase"/>
    <property type="match status" value="1"/>
</dbReference>
<evidence type="ECO:0000256" key="3">
    <source>
        <dbReference type="ARBA" id="ARBA00008655"/>
    </source>
</evidence>
<dbReference type="GO" id="GO:0016020">
    <property type="term" value="C:membrane"/>
    <property type="evidence" value="ECO:0007669"/>
    <property type="project" value="UniProtKB-SubCell"/>
</dbReference>
<dbReference type="OMA" id="TFPADNL"/>
<dbReference type="EMBL" id="LJIJ01001133">
    <property type="protein sequence ID" value="ODM92862.1"/>
    <property type="molecule type" value="Genomic_DNA"/>
</dbReference>
<feature type="compositionally biased region" description="Low complexity" evidence="14">
    <location>
        <begin position="457"/>
        <end position="471"/>
    </location>
</feature>
<accession>A0A1D2MIX8</accession>
<dbReference type="GO" id="GO:0004366">
    <property type="term" value="F:glycerol-3-phosphate O-acyltransferase activity"/>
    <property type="evidence" value="ECO:0007669"/>
    <property type="project" value="TreeGrafter"/>
</dbReference>
<feature type="domain" description="Phospholipid/glycerol acyltransferase" evidence="16">
    <location>
        <begin position="237"/>
        <end position="348"/>
    </location>
</feature>
<keyword evidence="4" id="KW-0444">Lipid biosynthesis</keyword>
<comment type="pathway">
    <text evidence="2">Lipid metabolism.</text>
</comment>
<evidence type="ECO:0000313" key="18">
    <source>
        <dbReference type="Proteomes" id="UP000094527"/>
    </source>
</evidence>
<evidence type="ECO:0000256" key="5">
    <source>
        <dbReference type="ARBA" id="ARBA00022679"/>
    </source>
</evidence>
<feature type="transmembrane region" description="Helical" evidence="15">
    <location>
        <begin position="149"/>
        <end position="167"/>
    </location>
</feature>
<feature type="transmembrane region" description="Helical" evidence="15">
    <location>
        <begin position="173"/>
        <end position="193"/>
    </location>
</feature>
<evidence type="ECO:0000313" key="17">
    <source>
        <dbReference type="EMBL" id="ODM92862.1"/>
    </source>
</evidence>
<evidence type="ECO:0000256" key="2">
    <source>
        <dbReference type="ARBA" id="ARBA00005189"/>
    </source>
</evidence>
<evidence type="ECO:0000256" key="9">
    <source>
        <dbReference type="ARBA" id="ARBA00023136"/>
    </source>
</evidence>
<comment type="similarity">
    <text evidence="3">Belongs to the 1-acyl-sn-glycerol-3-phosphate acyltransferase family.</text>
</comment>
<evidence type="ECO:0000256" key="1">
    <source>
        <dbReference type="ARBA" id="ARBA00004370"/>
    </source>
</evidence>
<keyword evidence="11" id="KW-1208">Phospholipid metabolism</keyword>
<keyword evidence="9 15" id="KW-0472">Membrane</keyword>
<keyword evidence="12 17" id="KW-0012">Acyltransferase</keyword>
<evidence type="ECO:0000256" key="11">
    <source>
        <dbReference type="ARBA" id="ARBA00023264"/>
    </source>
</evidence>
<sequence>MSPLRLSSIKMQLLISAFLTCLFAIPTITLFTLGLLHKIFGVREKYKEFLLFIFEKGRQKIEKSQQRQYPDLVIEESDGEEDDEEHYQKRPIYKETDEPNPDFDWTDSFDMITSGIQSIVQDQVTHRFEAEELHSWNLLTRTNQGYEFISIRLTLIWILGFYIRYFILLPLRVAILVLATLTLTLSTGLVGLIPPRMNKIKKVLNGWACKFSFRLLSRVFSAIITYHDEEYKPNGNGICVANHTSPIDVVILSCNATFSLIGQSHGGFLGVLQRALARASPHIWFDRSELKDRAVVARRLKEHAHDPTKPPILIFPEGTCINNSAVMQFKKGSFEVDSVIYPVAIKYDPRFGDAFWNSSKHGMLHYIYRMMTSWAIVCDVWYLPPMYRMEGECAVAFAKRVKAEIAYKGGLVDLDWDGGLKRAPVKQEWKQLQQKEYSRKIINNNQSDSEAHDDDNSNNGNSSRRSSNGSSTAAVGEKEE</sequence>
<dbReference type="Pfam" id="PF01553">
    <property type="entry name" value="Acyltransferase"/>
    <property type="match status" value="1"/>
</dbReference>
<dbReference type="OrthoDB" id="10051137at2759"/>
<keyword evidence="6 15" id="KW-0812">Transmembrane</keyword>
<name>A0A1D2MIX8_ORCCI</name>